<dbReference type="AlphaFoldDB" id="A0A1G8SUJ5"/>
<reference evidence="1 2" key="1">
    <citation type="submission" date="2016-10" db="EMBL/GenBank/DDBJ databases">
        <authorList>
            <person name="de Groot N.N."/>
        </authorList>
    </citation>
    <scope>NUCLEOTIDE SEQUENCE [LARGE SCALE GENOMIC DNA]</scope>
    <source>
        <strain evidence="1 2">IBRC-M10015</strain>
    </source>
</reference>
<gene>
    <name evidence="1" type="ORF">SAMN05216226_102153</name>
</gene>
<protein>
    <recommendedName>
        <fullName evidence="3">PadR family transcriptional regulator</fullName>
    </recommendedName>
</protein>
<name>A0A1G8SUJ5_9EURY</name>
<dbReference type="Proteomes" id="UP000198856">
    <property type="component" value="Unassembled WGS sequence"/>
</dbReference>
<proteinExistence type="predicted"/>
<dbReference type="RefSeq" id="WP_092699141.1">
    <property type="nucleotide sequence ID" value="NZ_FNFC01000002.1"/>
</dbReference>
<dbReference type="InterPro" id="IPR036388">
    <property type="entry name" value="WH-like_DNA-bd_sf"/>
</dbReference>
<evidence type="ECO:0000313" key="2">
    <source>
        <dbReference type="Proteomes" id="UP000198856"/>
    </source>
</evidence>
<dbReference type="OrthoDB" id="285635at2157"/>
<keyword evidence="2" id="KW-1185">Reference proteome</keyword>
<dbReference type="Gene3D" id="1.10.10.10">
    <property type="entry name" value="Winged helix-like DNA-binding domain superfamily/Winged helix DNA-binding domain"/>
    <property type="match status" value="1"/>
</dbReference>
<evidence type="ECO:0000313" key="1">
    <source>
        <dbReference type="EMBL" id="SDJ32917.1"/>
    </source>
</evidence>
<accession>A0A1G8SUJ5</accession>
<organism evidence="1 2">
    <name type="scientific">Halovenus aranensis</name>
    <dbReference type="NCBI Taxonomy" id="890420"/>
    <lineage>
        <taxon>Archaea</taxon>
        <taxon>Methanobacteriati</taxon>
        <taxon>Methanobacteriota</taxon>
        <taxon>Stenosarchaea group</taxon>
        <taxon>Halobacteria</taxon>
        <taxon>Halobacteriales</taxon>
        <taxon>Haloarculaceae</taxon>
        <taxon>Halovenus</taxon>
    </lineage>
</organism>
<dbReference type="EMBL" id="FNFC01000002">
    <property type="protein sequence ID" value="SDJ32917.1"/>
    <property type="molecule type" value="Genomic_DNA"/>
</dbReference>
<sequence length="94" mass="11112">MAKEDRQQQVLQFLAEYDLALPPRAIYRNLRLHYNITFGYSSVDNYLDEFVEEGLCDRVDPEKLEERELVSLPSGRTHRAYYIITEKGRDKLSD</sequence>
<evidence type="ECO:0008006" key="3">
    <source>
        <dbReference type="Google" id="ProtNLM"/>
    </source>
</evidence>
<dbReference type="STRING" id="890420.SAMN05216226_102153"/>